<keyword evidence="3" id="KW-0564">Palmitate</keyword>
<dbReference type="InterPro" id="IPR022271">
    <property type="entry name" value="Lipocalin_ApoD"/>
</dbReference>
<name>A0AAE4AQ32_9BACT</name>
<dbReference type="PRINTS" id="PR01171">
    <property type="entry name" value="BCTLIPOCALIN"/>
</dbReference>
<feature type="lipid moiety-binding region" description="S-diacylglycerol cysteine" evidence="3">
    <location>
        <position position="20"/>
    </location>
</feature>
<evidence type="ECO:0000259" key="4">
    <source>
        <dbReference type="Pfam" id="PF08212"/>
    </source>
</evidence>
<protein>
    <submittedName>
        <fullName evidence="5">Lipocalin</fullName>
    </submittedName>
</protein>
<organism evidence="5 6">
    <name type="scientific">Oligosphaera ethanolica</name>
    <dbReference type="NCBI Taxonomy" id="760260"/>
    <lineage>
        <taxon>Bacteria</taxon>
        <taxon>Pseudomonadati</taxon>
        <taxon>Lentisphaerota</taxon>
        <taxon>Oligosphaeria</taxon>
        <taxon>Oligosphaerales</taxon>
        <taxon>Oligosphaeraceae</taxon>
        <taxon>Oligosphaera</taxon>
    </lineage>
</organism>
<comment type="caution">
    <text evidence="5">The sequence shown here is derived from an EMBL/GenBank/DDBJ whole genome shotgun (WGS) entry which is preliminary data.</text>
</comment>
<dbReference type="InterPro" id="IPR000566">
    <property type="entry name" value="Lipocln_cytosolic_FA-bd_dom"/>
</dbReference>
<proteinExistence type="inferred from homology"/>
<dbReference type="PROSITE" id="PS51257">
    <property type="entry name" value="PROKAR_LIPOPROTEIN"/>
    <property type="match status" value="1"/>
</dbReference>
<feature type="chain" id="PRO_5041785795" evidence="2">
    <location>
        <begin position="25"/>
        <end position="177"/>
    </location>
</feature>
<sequence>MTTHRAQFPALLSLVLLTSCATKAPTTTEPPIPAVTGFVLERYLGQWYEIARMPHWFERDMDYVRAEYSRRPDGRIRVVNSGTKNGKEKSATAVAKFKGDPSVGELRVSFFRPFYGDYRILALDQDYTQVIVGSSGKDFLWILARTPTIPQEDLDRHLAQIKAWGYDTTKLEYPRQK</sequence>
<evidence type="ECO:0000313" key="5">
    <source>
        <dbReference type="EMBL" id="MDQ0290037.1"/>
    </source>
</evidence>
<dbReference type="Gene3D" id="2.40.128.20">
    <property type="match status" value="1"/>
</dbReference>
<keyword evidence="6" id="KW-1185">Reference proteome</keyword>
<dbReference type="AlphaFoldDB" id="A0AAE4AQ32"/>
<dbReference type="InterPro" id="IPR047202">
    <property type="entry name" value="Lipocalin_Blc-like_dom"/>
</dbReference>
<comment type="similarity">
    <text evidence="1 2">Belongs to the calycin superfamily. Lipocalin family.</text>
</comment>
<reference evidence="5" key="1">
    <citation type="submission" date="2023-07" db="EMBL/GenBank/DDBJ databases">
        <title>Genomic Encyclopedia of Type Strains, Phase IV (KMG-IV): sequencing the most valuable type-strain genomes for metagenomic binning, comparative biology and taxonomic classification.</title>
        <authorList>
            <person name="Goeker M."/>
        </authorList>
    </citation>
    <scope>NUCLEOTIDE SEQUENCE</scope>
    <source>
        <strain evidence="5">DSM 24202</strain>
    </source>
</reference>
<evidence type="ECO:0000256" key="3">
    <source>
        <dbReference type="PIRSR" id="PIRSR036893-52"/>
    </source>
</evidence>
<keyword evidence="3" id="KW-0449">Lipoprotein</keyword>
<evidence type="ECO:0000256" key="1">
    <source>
        <dbReference type="ARBA" id="ARBA00006889"/>
    </source>
</evidence>
<accession>A0AAE4AQ32</accession>
<evidence type="ECO:0000256" key="2">
    <source>
        <dbReference type="PIRNR" id="PIRNR036893"/>
    </source>
</evidence>
<dbReference type="Pfam" id="PF08212">
    <property type="entry name" value="Lipocalin_2"/>
    <property type="match status" value="1"/>
</dbReference>
<dbReference type="CDD" id="cd19438">
    <property type="entry name" value="lipocalin_Blc-like"/>
    <property type="match status" value="1"/>
</dbReference>
<dbReference type="RefSeq" id="WP_307261461.1">
    <property type="nucleotide sequence ID" value="NZ_JAUSVL010000001.1"/>
</dbReference>
<dbReference type="InterPro" id="IPR002446">
    <property type="entry name" value="Lipocalin_bac"/>
</dbReference>
<feature type="domain" description="Lipocalin/cytosolic fatty-acid binding" evidence="4">
    <location>
        <begin position="40"/>
        <end position="175"/>
    </location>
</feature>
<dbReference type="PIRSF" id="PIRSF036893">
    <property type="entry name" value="Lipocalin_ApoD"/>
    <property type="match status" value="1"/>
</dbReference>
<dbReference type="PANTHER" id="PTHR10612:SF34">
    <property type="entry name" value="APOLIPOPROTEIN D"/>
    <property type="match status" value="1"/>
</dbReference>
<keyword evidence="2" id="KW-0732">Signal</keyword>
<dbReference type="InterPro" id="IPR012674">
    <property type="entry name" value="Calycin"/>
</dbReference>
<dbReference type="EMBL" id="JAUSVL010000001">
    <property type="protein sequence ID" value="MDQ0290037.1"/>
    <property type="molecule type" value="Genomic_DNA"/>
</dbReference>
<evidence type="ECO:0000313" key="6">
    <source>
        <dbReference type="Proteomes" id="UP001238163"/>
    </source>
</evidence>
<dbReference type="GO" id="GO:0006950">
    <property type="term" value="P:response to stress"/>
    <property type="evidence" value="ECO:0007669"/>
    <property type="project" value="UniProtKB-ARBA"/>
</dbReference>
<feature type="signal peptide" evidence="2">
    <location>
        <begin position="1"/>
        <end position="24"/>
    </location>
</feature>
<dbReference type="Proteomes" id="UP001238163">
    <property type="component" value="Unassembled WGS sequence"/>
</dbReference>
<dbReference type="SUPFAM" id="SSF50814">
    <property type="entry name" value="Lipocalins"/>
    <property type="match status" value="1"/>
</dbReference>
<feature type="lipid moiety-binding region" description="N-palmitoyl cysteine" evidence="3">
    <location>
        <position position="20"/>
    </location>
</feature>
<dbReference type="PANTHER" id="PTHR10612">
    <property type="entry name" value="APOLIPOPROTEIN D"/>
    <property type="match status" value="1"/>
</dbReference>
<gene>
    <name evidence="5" type="ORF">J3R75_002144</name>
</gene>